<dbReference type="Proteomes" id="UP000689195">
    <property type="component" value="Unassembled WGS sequence"/>
</dbReference>
<name>A0A8S1RWU6_9CILI</name>
<sequence>MTSLHTSISFSKQLESQNKRNTKILHKPIFKQKRQLIQPNCTIQIKQQDQLYKITNLERVAQSHQKNSYKCQTLGALLIDKLLKKGLILERKYDNESSECRLSLYNQNTEIQSEQYLEHDQLMHFYDRLPCEMITENYRNQFQDTIKQPYECLNFQYIEGRLVGIQKKMNYDFLRLMGINEEILDDYIQKENQIPICCDIQKSIQLRDGIYYHSSLVNFQGEIFDSQIEIKKFLLSNSSLQISNYFIYFIYTCDRNQLNVNKIEKNYLRYFQYQTLSFSSYISIHKTRNMKPCLVKPIRNFE</sequence>
<reference evidence="1" key="1">
    <citation type="submission" date="2021-01" db="EMBL/GenBank/DDBJ databases">
        <authorList>
            <consortium name="Genoscope - CEA"/>
            <person name="William W."/>
        </authorList>
    </citation>
    <scope>NUCLEOTIDE SEQUENCE</scope>
</reference>
<protein>
    <submittedName>
        <fullName evidence="1">Uncharacterized protein</fullName>
    </submittedName>
</protein>
<gene>
    <name evidence="1" type="ORF">PPENT_87.1.T0010353</name>
</gene>
<comment type="caution">
    <text evidence="1">The sequence shown here is derived from an EMBL/GenBank/DDBJ whole genome shotgun (WGS) entry which is preliminary data.</text>
</comment>
<evidence type="ECO:0000313" key="2">
    <source>
        <dbReference type="Proteomes" id="UP000689195"/>
    </source>
</evidence>
<accession>A0A8S1RWU6</accession>
<dbReference type="AlphaFoldDB" id="A0A8S1RWU6"/>
<organism evidence="1 2">
    <name type="scientific">Paramecium pentaurelia</name>
    <dbReference type="NCBI Taxonomy" id="43138"/>
    <lineage>
        <taxon>Eukaryota</taxon>
        <taxon>Sar</taxon>
        <taxon>Alveolata</taxon>
        <taxon>Ciliophora</taxon>
        <taxon>Intramacronucleata</taxon>
        <taxon>Oligohymenophorea</taxon>
        <taxon>Peniculida</taxon>
        <taxon>Parameciidae</taxon>
        <taxon>Paramecium</taxon>
    </lineage>
</organism>
<keyword evidence="2" id="KW-1185">Reference proteome</keyword>
<dbReference type="OrthoDB" id="306861at2759"/>
<proteinExistence type="predicted"/>
<evidence type="ECO:0000313" key="1">
    <source>
        <dbReference type="EMBL" id="CAD8131922.1"/>
    </source>
</evidence>
<dbReference type="EMBL" id="CAJJDO010000001">
    <property type="protein sequence ID" value="CAD8131922.1"/>
    <property type="molecule type" value="Genomic_DNA"/>
</dbReference>